<feature type="region of interest" description="Disordered" evidence="1">
    <location>
        <begin position="1"/>
        <end position="25"/>
    </location>
</feature>
<protein>
    <recommendedName>
        <fullName evidence="2">PiggyBac transposable element-derived protein domain-containing protein</fullName>
    </recommendedName>
</protein>
<feature type="domain" description="PiggyBac transposable element-derived protein" evidence="2">
    <location>
        <begin position="139"/>
        <end position="228"/>
    </location>
</feature>
<keyword evidence="4" id="KW-1185">Reference proteome</keyword>
<reference evidence="3 4" key="1">
    <citation type="journal article" date="2024" name="bioRxiv">
        <title>A reference genome for Trichogramma kaykai: A tiny desert-dwelling parasitoid wasp with competing sex-ratio distorters.</title>
        <authorList>
            <person name="Culotta J."/>
            <person name="Lindsey A.R."/>
        </authorList>
    </citation>
    <scope>NUCLEOTIDE SEQUENCE [LARGE SCALE GENOMIC DNA]</scope>
    <source>
        <strain evidence="3 4">KSX58</strain>
    </source>
</reference>
<evidence type="ECO:0000313" key="3">
    <source>
        <dbReference type="EMBL" id="KAL3394546.1"/>
    </source>
</evidence>
<dbReference type="InterPro" id="IPR029526">
    <property type="entry name" value="PGBD"/>
</dbReference>
<accession>A0ABD2WN21</accession>
<gene>
    <name evidence="3" type="ORF">TKK_011537</name>
</gene>
<dbReference type="EMBL" id="JBJJXI010000092">
    <property type="protein sequence ID" value="KAL3394546.1"/>
    <property type="molecule type" value="Genomic_DNA"/>
</dbReference>
<organism evidence="3 4">
    <name type="scientific">Trichogramma kaykai</name>
    <dbReference type="NCBI Taxonomy" id="54128"/>
    <lineage>
        <taxon>Eukaryota</taxon>
        <taxon>Metazoa</taxon>
        <taxon>Ecdysozoa</taxon>
        <taxon>Arthropoda</taxon>
        <taxon>Hexapoda</taxon>
        <taxon>Insecta</taxon>
        <taxon>Pterygota</taxon>
        <taxon>Neoptera</taxon>
        <taxon>Endopterygota</taxon>
        <taxon>Hymenoptera</taxon>
        <taxon>Apocrita</taxon>
        <taxon>Proctotrupomorpha</taxon>
        <taxon>Chalcidoidea</taxon>
        <taxon>Trichogrammatidae</taxon>
        <taxon>Trichogramma</taxon>
    </lineage>
</organism>
<comment type="caution">
    <text evidence="3">The sequence shown here is derived from an EMBL/GenBank/DDBJ whole genome shotgun (WGS) entry which is preliminary data.</text>
</comment>
<evidence type="ECO:0000259" key="2">
    <source>
        <dbReference type="Pfam" id="PF13843"/>
    </source>
</evidence>
<dbReference type="AlphaFoldDB" id="A0ABD2WN21"/>
<proteinExistence type="predicted"/>
<evidence type="ECO:0000313" key="4">
    <source>
        <dbReference type="Proteomes" id="UP001627154"/>
    </source>
</evidence>
<evidence type="ECO:0000256" key="1">
    <source>
        <dbReference type="SAM" id="MobiDB-lite"/>
    </source>
</evidence>
<dbReference type="Pfam" id="PF13843">
    <property type="entry name" value="DDE_Tnp_1_7"/>
    <property type="match status" value="1"/>
</dbReference>
<sequence>MPKRKSSVASFSDAKKSKTKNKNRFNFELDGKDNAAFIPDADYSGDSDVTDLDEPIGIALEEQDNTDSYEDESDNDCDLFTPTKSYSRISSEYNNTQKKLEKNYPYKWIPGEKKSDILQNEIFLSHKDKQAIISKSFTELFEFYFCSKIKNYIIESTQRNGYSLSLDDLNTFIGIIIFSSYNKRPSQRDFWSTDPLLHAAPVAMAMSRNKFETIKSKLKFSLPEDNDPTNRAWRV</sequence>
<name>A0ABD2WN21_9HYME</name>
<dbReference type="Proteomes" id="UP001627154">
    <property type="component" value="Unassembled WGS sequence"/>
</dbReference>